<keyword evidence="4" id="KW-0808">Transferase</keyword>
<dbReference type="InterPro" id="IPR043128">
    <property type="entry name" value="Rev_trsase/Diguanyl_cyclase"/>
</dbReference>
<proteinExistence type="predicted"/>
<dbReference type="InterPro" id="IPR029787">
    <property type="entry name" value="Nucleotide_cyclase"/>
</dbReference>
<dbReference type="PROSITE" id="PS50883">
    <property type="entry name" value="EAL"/>
    <property type="match status" value="1"/>
</dbReference>
<dbReference type="InterPro" id="IPR000780">
    <property type="entry name" value="CheR_MeTrfase"/>
</dbReference>
<evidence type="ECO:0000259" key="10">
    <source>
        <dbReference type="PROSITE" id="PS50123"/>
    </source>
</evidence>
<dbReference type="InterPro" id="IPR029063">
    <property type="entry name" value="SAM-dependent_MTases_sf"/>
</dbReference>
<dbReference type="SMART" id="SM00086">
    <property type="entry name" value="PAC"/>
    <property type="match status" value="2"/>
</dbReference>
<dbReference type="Gene3D" id="3.40.50.150">
    <property type="entry name" value="Vaccinia Virus protein VP39"/>
    <property type="match status" value="1"/>
</dbReference>
<keyword evidence="5" id="KW-0949">S-adenosyl-L-methionine</keyword>
<dbReference type="InterPro" id="IPR001633">
    <property type="entry name" value="EAL_dom"/>
</dbReference>
<dbReference type="InterPro" id="IPR013655">
    <property type="entry name" value="PAS_fold_3"/>
</dbReference>
<evidence type="ECO:0000259" key="11">
    <source>
        <dbReference type="PROSITE" id="PS50883"/>
    </source>
</evidence>
<dbReference type="EC" id="2.1.1.80" evidence="2"/>
<dbReference type="CDD" id="cd01949">
    <property type="entry name" value="GGDEF"/>
    <property type="match status" value="1"/>
</dbReference>
<reference evidence="13" key="1">
    <citation type="submission" date="2017-03" db="EMBL/GenBank/DDBJ databases">
        <authorList>
            <consortium name="AG Boll"/>
        </authorList>
    </citation>
    <scope>NUCLEOTIDE SEQUENCE [LARGE SCALE GENOMIC DNA]</scope>
    <source>
        <strain evidence="13">Chol</strain>
    </source>
</reference>
<dbReference type="SUPFAM" id="SSF47757">
    <property type="entry name" value="Chemotaxis receptor methyltransferase CheR, N-terminal domain"/>
    <property type="match status" value="1"/>
</dbReference>
<dbReference type="PROSITE" id="PS50112">
    <property type="entry name" value="PAS"/>
    <property type="match status" value="2"/>
</dbReference>
<dbReference type="Gene3D" id="1.10.155.10">
    <property type="entry name" value="Chemotaxis receptor methyltransferase CheR, N-terminal domain"/>
    <property type="match status" value="1"/>
</dbReference>
<dbReference type="Pfam" id="PF00990">
    <property type="entry name" value="GGDEF"/>
    <property type="match status" value="1"/>
</dbReference>
<dbReference type="Pfam" id="PF13596">
    <property type="entry name" value="PAS_10"/>
    <property type="match status" value="1"/>
</dbReference>
<dbReference type="Gene3D" id="3.30.70.270">
    <property type="match status" value="1"/>
</dbReference>
<dbReference type="Pfam" id="PF08448">
    <property type="entry name" value="PAS_4"/>
    <property type="match status" value="1"/>
</dbReference>
<evidence type="ECO:0000259" key="12">
    <source>
        <dbReference type="PROSITE" id="PS50887"/>
    </source>
</evidence>
<feature type="domain" description="CheR-type methyltransferase" evidence="10">
    <location>
        <begin position="33"/>
        <end position="291"/>
    </location>
</feature>
<dbReference type="Gene3D" id="3.20.20.450">
    <property type="entry name" value="EAL domain"/>
    <property type="match status" value="1"/>
</dbReference>
<evidence type="ECO:0000256" key="7">
    <source>
        <dbReference type="SAM" id="Coils"/>
    </source>
</evidence>
<dbReference type="PROSITE" id="PS50123">
    <property type="entry name" value="CHER"/>
    <property type="match status" value="1"/>
</dbReference>
<evidence type="ECO:0000259" key="8">
    <source>
        <dbReference type="PROSITE" id="PS50112"/>
    </source>
</evidence>
<evidence type="ECO:0000313" key="13">
    <source>
        <dbReference type="EMBL" id="SMB27753.1"/>
    </source>
</evidence>
<sequence>MNASNNATEELNQWDEGAADQDLLLTLPEVISLLQRHCGIDFSGYKASTLGRRLRRRMACCNVETPEHYLDLLKDGQHGIAECRAAVHDLLINVTEFFRDPAVFALLSNEILPDLLRGREAADELRIWSAGCASGEEAYTLAMLALDAASRFGFNGNIKVFATDCHCGALADASQGCYAGTAVNGIPEPLLRRYFQPNGENWQVDAALRRHVVFARHNLLSDPPFTRIDLVVCRNLLIYLKPEAQLHALAQIHFALKPQGLLLLGSSESVGEYEEHAYSLVDRAHKLFRKQPVRLARGEAPAEASMQVGKVVSPLDLPPTTNNEALLQAELQATRERLQEMLVELQSSHERIDLANEELTASNEELQSTNEELKSANEDLYGLNQQLEDKNKALLALNRDYDHLLASAEISTVFLDNTLCLRRFSPGVGAFIALRAQDIGRPITELRYQAGEQEEFIAALRRVSEQGERFEREVALNGSYWYLERMSPFRGGDGRRDGIVLTWTEISEVKRIRDLAEKLAEDRTRLLGILDAMPDGVYIVGREYDIEYMNPALERVFGAKSNRKCYEHFHERKTPCDFCKNPEVFAGKSVNWELSAANGRTYNLFDMPFHNPDGSISKLEIVHDITALYEARRYLTEAVALTQVGYWEWQQADQQLHWSDESYRCFGYQPGEVQPSFELVLRHVEEDERSRLKAIIRHTLETGDPYVFEFRFRRRDGIRRWARANGYANCNADGRVVGISGAMQDITPMREAEQQLQAAFRASPFAASIFRLSDGKFVQVNDKFKKYFGWNPSELIGKTASDVGLWPDPQRRAAWVEELQRAGTLIDFESVWHDRRGRLRHVSISAEMLYFDDEPYVLDFVQDITERKENEKRIAFLAHHDALTGLPNRVLFRERFELAMAWAERNDTRVALLFVDLDHFKTINDTLGHPVGDDLLKEVARRLRSIVRDTDTISRLGGDEFLLALTDVPEPESVGRLAAKIVEALAQPVHIEGHELAVTPSIGVTLWPDDGRDFDLLLQRADTAMYQAKAAGRNAYRFFTAAMNTEAMENLQLRSALRRAVENQEFTLYYQPQIDLRSRRVTGVEALLRWRRADGELISPERFIPIAEESGLIVPIGEWVLREACTQAVQWQSAGLPELIMAVNLSAVQFRRGNLERSVADALTASALHPGLLELELTESLLLDDAEGLLATLRRFKSLGVRLSIDDFGTGYSSLAYLKRFDVDKLKIDRTFVRDIATDPDDAAIVRAIISMARSLKLQVNAEGVENREIENFLDIYRCDEVQGYLYAEPMPAADLPAWLAQWRTGSQAEG</sequence>
<dbReference type="InterPro" id="IPR036804">
    <property type="entry name" value="CheR_N_sf"/>
</dbReference>
<dbReference type="GO" id="GO:0008983">
    <property type="term" value="F:protein-glutamate O-methyltransferase activity"/>
    <property type="evidence" value="ECO:0007669"/>
    <property type="project" value="UniProtKB-EC"/>
</dbReference>
<evidence type="ECO:0000259" key="9">
    <source>
        <dbReference type="PROSITE" id="PS50113"/>
    </source>
</evidence>
<name>A0A7Z7HRP9_9PROT</name>
<dbReference type="InterPro" id="IPR000700">
    <property type="entry name" value="PAS-assoc_C"/>
</dbReference>
<dbReference type="InterPro" id="IPR035965">
    <property type="entry name" value="PAS-like_dom_sf"/>
</dbReference>
<keyword evidence="3" id="KW-0489">Methyltransferase</keyword>
<dbReference type="PANTHER" id="PTHR44757">
    <property type="entry name" value="DIGUANYLATE CYCLASE DGCP"/>
    <property type="match status" value="1"/>
</dbReference>
<evidence type="ECO:0000256" key="2">
    <source>
        <dbReference type="ARBA" id="ARBA00012534"/>
    </source>
</evidence>
<feature type="domain" description="PAC" evidence="9">
    <location>
        <begin position="706"/>
        <end position="758"/>
    </location>
</feature>
<dbReference type="Gene3D" id="2.10.70.100">
    <property type="match status" value="1"/>
</dbReference>
<feature type="domain" description="EAL" evidence="11">
    <location>
        <begin position="1050"/>
        <end position="1304"/>
    </location>
</feature>
<dbReference type="SMART" id="SM00052">
    <property type="entry name" value="EAL"/>
    <property type="match status" value="1"/>
</dbReference>
<dbReference type="Proteomes" id="UP000242886">
    <property type="component" value="Chromosome SDENCHOL"/>
</dbReference>
<dbReference type="Pfam" id="PF08447">
    <property type="entry name" value="PAS_3"/>
    <property type="match status" value="1"/>
</dbReference>
<dbReference type="InterPro" id="IPR022642">
    <property type="entry name" value="CheR_C"/>
</dbReference>
<dbReference type="InterPro" id="IPR035919">
    <property type="entry name" value="EAL_sf"/>
</dbReference>
<dbReference type="SUPFAM" id="SSF141868">
    <property type="entry name" value="EAL domain-like"/>
    <property type="match status" value="1"/>
</dbReference>
<dbReference type="InterPro" id="IPR013656">
    <property type="entry name" value="PAS_4"/>
</dbReference>
<dbReference type="Pfam" id="PF03705">
    <property type="entry name" value="CheR_N"/>
    <property type="match status" value="1"/>
</dbReference>
<dbReference type="Pfam" id="PF01739">
    <property type="entry name" value="CheR"/>
    <property type="match status" value="1"/>
</dbReference>
<protein>
    <recommendedName>
        <fullName evidence="2">protein-glutamate O-methyltransferase</fullName>
        <ecNumber evidence="2">2.1.1.80</ecNumber>
    </recommendedName>
</protein>
<dbReference type="SMART" id="SM00138">
    <property type="entry name" value="MeTrc"/>
    <property type="match status" value="1"/>
</dbReference>
<comment type="catalytic activity">
    <reaction evidence="1">
        <text>L-glutamyl-[protein] + S-adenosyl-L-methionine = [protein]-L-glutamate 5-O-methyl ester + S-adenosyl-L-homocysteine</text>
        <dbReference type="Rhea" id="RHEA:24452"/>
        <dbReference type="Rhea" id="RHEA-COMP:10208"/>
        <dbReference type="Rhea" id="RHEA-COMP:10311"/>
        <dbReference type="ChEBI" id="CHEBI:29973"/>
        <dbReference type="ChEBI" id="CHEBI:57856"/>
        <dbReference type="ChEBI" id="CHEBI:59789"/>
        <dbReference type="ChEBI" id="CHEBI:82795"/>
        <dbReference type="EC" id="2.1.1.80"/>
    </reaction>
</comment>
<dbReference type="FunFam" id="3.20.20.450:FF:000001">
    <property type="entry name" value="Cyclic di-GMP phosphodiesterase yahA"/>
    <property type="match status" value="1"/>
</dbReference>
<evidence type="ECO:0000256" key="6">
    <source>
        <dbReference type="ARBA" id="ARBA00051114"/>
    </source>
</evidence>
<accession>A0A7Z7HRP9</accession>
<keyword evidence="7" id="KW-0175">Coiled coil</keyword>
<feature type="coiled-coil region" evidence="7">
    <location>
        <begin position="324"/>
        <end position="393"/>
    </location>
</feature>
<dbReference type="InterPro" id="IPR052155">
    <property type="entry name" value="Biofilm_reg_signaling"/>
</dbReference>
<organism evidence="13 14">
    <name type="scientific">Sterolibacterium denitrificans</name>
    <dbReference type="NCBI Taxonomy" id="157592"/>
    <lineage>
        <taxon>Bacteria</taxon>
        <taxon>Pseudomonadati</taxon>
        <taxon>Pseudomonadota</taxon>
        <taxon>Betaproteobacteria</taxon>
        <taxon>Nitrosomonadales</taxon>
        <taxon>Sterolibacteriaceae</taxon>
        <taxon>Sterolibacterium</taxon>
    </lineage>
</organism>
<feature type="domain" description="PAS" evidence="8">
    <location>
        <begin position="522"/>
        <end position="558"/>
    </location>
</feature>
<dbReference type="PANTHER" id="PTHR44757:SF2">
    <property type="entry name" value="BIOFILM ARCHITECTURE MAINTENANCE PROTEIN MBAA"/>
    <property type="match status" value="1"/>
</dbReference>
<dbReference type="PROSITE" id="PS50887">
    <property type="entry name" value="GGDEF"/>
    <property type="match status" value="1"/>
</dbReference>
<dbReference type="Pfam" id="PF00563">
    <property type="entry name" value="EAL"/>
    <property type="match status" value="1"/>
</dbReference>
<dbReference type="GO" id="GO:0071732">
    <property type="term" value="P:cellular response to nitric oxide"/>
    <property type="evidence" value="ECO:0007669"/>
    <property type="project" value="UniProtKB-ARBA"/>
</dbReference>
<dbReference type="RefSeq" id="WP_154716955.1">
    <property type="nucleotide sequence ID" value="NZ_LT837803.1"/>
</dbReference>
<evidence type="ECO:0000256" key="4">
    <source>
        <dbReference type="ARBA" id="ARBA00022679"/>
    </source>
</evidence>
<dbReference type="InterPro" id="IPR022641">
    <property type="entry name" value="CheR_N"/>
</dbReference>
<feature type="domain" description="GGDEF" evidence="12">
    <location>
        <begin position="908"/>
        <end position="1041"/>
    </location>
</feature>
<dbReference type="SMART" id="SM00091">
    <property type="entry name" value="PAS"/>
    <property type="match status" value="4"/>
</dbReference>
<evidence type="ECO:0000313" key="14">
    <source>
        <dbReference type="Proteomes" id="UP000242886"/>
    </source>
</evidence>
<dbReference type="NCBIfam" id="TIGR00254">
    <property type="entry name" value="GGDEF"/>
    <property type="match status" value="1"/>
</dbReference>
<dbReference type="Pfam" id="PF13188">
    <property type="entry name" value="PAS_8"/>
    <property type="match status" value="1"/>
</dbReference>
<dbReference type="NCBIfam" id="TIGR00229">
    <property type="entry name" value="sensory_box"/>
    <property type="match status" value="2"/>
</dbReference>
<dbReference type="SUPFAM" id="SSF55073">
    <property type="entry name" value="Nucleotide cyclase"/>
    <property type="match status" value="1"/>
</dbReference>
<dbReference type="CDD" id="cd00130">
    <property type="entry name" value="PAS"/>
    <property type="match status" value="2"/>
</dbReference>
<dbReference type="InterPro" id="IPR000160">
    <property type="entry name" value="GGDEF_dom"/>
</dbReference>
<evidence type="ECO:0000256" key="1">
    <source>
        <dbReference type="ARBA" id="ARBA00001541"/>
    </source>
</evidence>
<dbReference type="SMART" id="SM00267">
    <property type="entry name" value="GGDEF"/>
    <property type="match status" value="1"/>
</dbReference>
<comment type="catalytic activity">
    <reaction evidence="6">
        <text>3',3'-c-di-GMP + H2O = 5'-phosphoguanylyl(3'-&gt;5')guanosine + H(+)</text>
        <dbReference type="Rhea" id="RHEA:24902"/>
        <dbReference type="ChEBI" id="CHEBI:15377"/>
        <dbReference type="ChEBI" id="CHEBI:15378"/>
        <dbReference type="ChEBI" id="CHEBI:58754"/>
        <dbReference type="ChEBI" id="CHEBI:58805"/>
        <dbReference type="EC" id="3.1.4.52"/>
    </reaction>
    <physiologicalReaction direction="left-to-right" evidence="6">
        <dbReference type="Rhea" id="RHEA:24903"/>
    </physiologicalReaction>
</comment>
<dbReference type="PRINTS" id="PR00996">
    <property type="entry name" value="CHERMTFRASE"/>
</dbReference>
<evidence type="ECO:0000256" key="5">
    <source>
        <dbReference type="ARBA" id="ARBA00022691"/>
    </source>
</evidence>
<dbReference type="CDD" id="cd01948">
    <property type="entry name" value="EAL"/>
    <property type="match status" value="1"/>
</dbReference>
<keyword evidence="14" id="KW-1185">Reference proteome</keyword>
<gene>
    <name evidence="13" type="ORF">SDENCHOL_20459</name>
</gene>
<dbReference type="InterPro" id="IPR000014">
    <property type="entry name" value="PAS"/>
</dbReference>
<dbReference type="SUPFAM" id="SSF55785">
    <property type="entry name" value="PYP-like sensor domain (PAS domain)"/>
    <property type="match status" value="4"/>
</dbReference>
<dbReference type="FunFam" id="3.30.70.270:FF:000001">
    <property type="entry name" value="Diguanylate cyclase domain protein"/>
    <property type="match status" value="1"/>
</dbReference>
<dbReference type="GO" id="GO:0071111">
    <property type="term" value="F:cyclic-guanylate-specific phosphodiesterase activity"/>
    <property type="evidence" value="ECO:0007669"/>
    <property type="project" value="UniProtKB-EC"/>
</dbReference>
<dbReference type="InterPro" id="IPR001610">
    <property type="entry name" value="PAC"/>
</dbReference>
<evidence type="ECO:0000256" key="3">
    <source>
        <dbReference type="ARBA" id="ARBA00022603"/>
    </source>
</evidence>
<dbReference type="Gene3D" id="3.30.450.20">
    <property type="entry name" value="PAS domain"/>
    <property type="match status" value="4"/>
</dbReference>
<dbReference type="PROSITE" id="PS50113">
    <property type="entry name" value="PAC"/>
    <property type="match status" value="1"/>
</dbReference>
<dbReference type="EMBL" id="LT837803">
    <property type="protein sequence ID" value="SMB27753.1"/>
    <property type="molecule type" value="Genomic_DNA"/>
</dbReference>
<dbReference type="SUPFAM" id="SSF53335">
    <property type="entry name" value="S-adenosyl-L-methionine-dependent methyltransferases"/>
    <property type="match status" value="1"/>
</dbReference>
<dbReference type="GO" id="GO:0032259">
    <property type="term" value="P:methylation"/>
    <property type="evidence" value="ECO:0007669"/>
    <property type="project" value="UniProtKB-KW"/>
</dbReference>
<feature type="domain" description="PAS" evidence="8">
    <location>
        <begin position="774"/>
        <end position="799"/>
    </location>
</feature>